<dbReference type="GO" id="GO:0012505">
    <property type="term" value="C:endomembrane system"/>
    <property type="evidence" value="ECO:0007669"/>
    <property type="project" value="UniProtKB-SubCell"/>
</dbReference>
<organism evidence="6 7">
    <name type="scientific">Alkalicoccus urumqiensis</name>
    <name type="common">Bacillus urumqiensis</name>
    <dbReference type="NCBI Taxonomy" id="1548213"/>
    <lineage>
        <taxon>Bacteria</taxon>
        <taxon>Bacillati</taxon>
        <taxon>Bacillota</taxon>
        <taxon>Bacilli</taxon>
        <taxon>Bacillales</taxon>
        <taxon>Bacillaceae</taxon>
        <taxon>Alkalicoccus</taxon>
    </lineage>
</organism>
<gene>
    <name evidence="6" type="ORF">C6I21_01700</name>
</gene>
<keyword evidence="2" id="KW-0812">Transmembrane</keyword>
<dbReference type="InterPro" id="IPR010652">
    <property type="entry name" value="DUF1232"/>
</dbReference>
<reference evidence="6 7" key="1">
    <citation type="submission" date="2018-03" db="EMBL/GenBank/DDBJ databases">
        <title>Bacillus urumqiensis sp. nov., a moderately haloalkaliphilic bacterium isolated from a salt lake.</title>
        <authorList>
            <person name="Zhao B."/>
            <person name="Liao Z."/>
        </authorList>
    </citation>
    <scope>NUCLEOTIDE SEQUENCE [LARGE SCALE GENOMIC DNA]</scope>
    <source>
        <strain evidence="6 7">BZ-SZ-XJ18</strain>
    </source>
</reference>
<dbReference type="AlphaFoldDB" id="A0A2P6MLX3"/>
<evidence type="ECO:0000256" key="1">
    <source>
        <dbReference type="ARBA" id="ARBA00004127"/>
    </source>
</evidence>
<keyword evidence="4" id="KW-0472">Membrane</keyword>
<evidence type="ECO:0000313" key="7">
    <source>
        <dbReference type="Proteomes" id="UP000243650"/>
    </source>
</evidence>
<keyword evidence="3" id="KW-1133">Transmembrane helix</keyword>
<comment type="caution">
    <text evidence="6">The sequence shown here is derived from an EMBL/GenBank/DDBJ whole genome shotgun (WGS) entry which is preliminary data.</text>
</comment>
<dbReference type="Proteomes" id="UP000243650">
    <property type="component" value="Unassembled WGS sequence"/>
</dbReference>
<accession>A0A2P6MLX3</accession>
<sequence>MRLPFRKNKEYESRLQEIDEEKEISRGKEHYSESKFWEKLRSAAKKMGSKLVYYSLTLFYAMQDDAVPKKAKMTIVGALGYLILPVDVIPDFIPVIGFTDDLTIIIYALYQVISHVSDETKQRAYEKTTAWFNEEPEGLKDDFRPEGK</sequence>
<dbReference type="EMBL" id="PVNS01000001">
    <property type="protein sequence ID" value="PRO67297.1"/>
    <property type="molecule type" value="Genomic_DNA"/>
</dbReference>
<proteinExistence type="predicted"/>
<feature type="domain" description="DUF1232" evidence="5">
    <location>
        <begin position="71"/>
        <end position="106"/>
    </location>
</feature>
<evidence type="ECO:0000313" key="6">
    <source>
        <dbReference type="EMBL" id="PRO67297.1"/>
    </source>
</evidence>
<evidence type="ECO:0000259" key="5">
    <source>
        <dbReference type="Pfam" id="PF06803"/>
    </source>
</evidence>
<keyword evidence="7" id="KW-1185">Reference proteome</keyword>
<dbReference type="RefSeq" id="WP_105957680.1">
    <property type="nucleotide sequence ID" value="NZ_PVNS01000001.1"/>
</dbReference>
<evidence type="ECO:0000256" key="3">
    <source>
        <dbReference type="ARBA" id="ARBA00022989"/>
    </source>
</evidence>
<protein>
    <recommendedName>
        <fullName evidence="5">DUF1232 domain-containing protein</fullName>
    </recommendedName>
</protein>
<name>A0A2P6MLX3_ALKUR</name>
<comment type="subcellular location">
    <subcellularLocation>
        <location evidence="1">Endomembrane system</location>
        <topology evidence="1">Multi-pass membrane protein</topology>
    </subcellularLocation>
</comment>
<evidence type="ECO:0000256" key="4">
    <source>
        <dbReference type="ARBA" id="ARBA00023136"/>
    </source>
</evidence>
<evidence type="ECO:0000256" key="2">
    <source>
        <dbReference type="ARBA" id="ARBA00022692"/>
    </source>
</evidence>
<dbReference type="OrthoDB" id="9793277at2"/>
<dbReference type="Pfam" id="PF06803">
    <property type="entry name" value="DUF1232"/>
    <property type="match status" value="1"/>
</dbReference>